<dbReference type="AlphaFoldDB" id="A0A7J5B4L0"/>
<dbReference type="EMBL" id="WBJX01000001">
    <property type="protein sequence ID" value="KAB1639122.1"/>
    <property type="molecule type" value="Genomic_DNA"/>
</dbReference>
<dbReference type="GO" id="GO:0009103">
    <property type="term" value="P:lipopolysaccharide biosynthetic process"/>
    <property type="evidence" value="ECO:0007669"/>
    <property type="project" value="TreeGrafter"/>
</dbReference>
<dbReference type="SUPFAM" id="SSF53756">
    <property type="entry name" value="UDP-Glycosyltransferase/glycogen phosphorylase"/>
    <property type="match status" value="1"/>
</dbReference>
<dbReference type="Gene3D" id="3.40.50.2000">
    <property type="entry name" value="Glycogen Phosphorylase B"/>
    <property type="match status" value="2"/>
</dbReference>
<dbReference type="GO" id="GO:0016757">
    <property type="term" value="F:glycosyltransferase activity"/>
    <property type="evidence" value="ECO:0007669"/>
    <property type="project" value="TreeGrafter"/>
</dbReference>
<accession>A0A7J5B4L0</accession>
<evidence type="ECO:0000313" key="2">
    <source>
        <dbReference type="EMBL" id="KAB1639122.1"/>
    </source>
</evidence>
<sequence>MSFMKNSKRRAAGGDRRLTVLYSVPAPSRASNPYTTMLAEGVARSANVEFFSWKTALLSRYDVLHVHWPETMVRGKGRVTELLRSLAGVLLLLRLSASKIKVVRTVHNLDAHEAGSLLEKFFVRRLETMESRRIYLNAYDVGMDAHDVVIPHGHYRSWEGYRPSLSAAEVSAGRANLLYFGGIRPYKGVEQLIEVYRSDTARVLPELVVAGSSPDEALSTALRRLAQADGRVTLRLERVSDSDLSELIRRADAVVLPYRKMYNSGALLLALSLGTPVIVPDVPVNRALVSEFGEEWVCLVDSFSLETLSKAVEGFLAKPRPTGPDMSGREWADAVDAHLGVYNDAVSA</sequence>
<proteinExistence type="predicted"/>
<reference evidence="2 3" key="1">
    <citation type="submission" date="2019-09" db="EMBL/GenBank/DDBJ databases">
        <title>Phylogeny of genus Pseudoclavibacter and closely related genus.</title>
        <authorList>
            <person name="Li Y."/>
        </authorList>
    </citation>
    <scope>NUCLEOTIDE SEQUENCE [LARGE SCALE GENOMIC DNA]</scope>
    <source>
        <strain evidence="2 3">THG-MD12</strain>
    </source>
</reference>
<name>A0A7J5B4L0_9MICO</name>
<comment type="caution">
    <text evidence="2">The sequence shown here is derived from an EMBL/GenBank/DDBJ whole genome shotgun (WGS) entry which is preliminary data.</text>
</comment>
<dbReference type="PANTHER" id="PTHR46401">
    <property type="entry name" value="GLYCOSYLTRANSFERASE WBBK-RELATED"/>
    <property type="match status" value="1"/>
</dbReference>
<organism evidence="2 3">
    <name type="scientific">Pseudoclavibacter terrae</name>
    <dbReference type="NCBI Taxonomy" id="1530195"/>
    <lineage>
        <taxon>Bacteria</taxon>
        <taxon>Bacillati</taxon>
        <taxon>Actinomycetota</taxon>
        <taxon>Actinomycetes</taxon>
        <taxon>Micrococcales</taxon>
        <taxon>Microbacteriaceae</taxon>
        <taxon>Pseudoclavibacter</taxon>
    </lineage>
</organism>
<keyword evidence="1 2" id="KW-0808">Transferase</keyword>
<dbReference type="OrthoDB" id="9771846at2"/>
<dbReference type="PANTHER" id="PTHR46401:SF2">
    <property type="entry name" value="GLYCOSYLTRANSFERASE WBBK-RELATED"/>
    <property type="match status" value="1"/>
</dbReference>
<keyword evidence="3" id="KW-1185">Reference proteome</keyword>
<protein>
    <submittedName>
        <fullName evidence="2">Glycosyltransferase</fullName>
    </submittedName>
</protein>
<dbReference type="Pfam" id="PF13692">
    <property type="entry name" value="Glyco_trans_1_4"/>
    <property type="match status" value="1"/>
</dbReference>
<dbReference type="Proteomes" id="UP000490386">
    <property type="component" value="Unassembled WGS sequence"/>
</dbReference>
<gene>
    <name evidence="2" type="ORF">F8O03_01905</name>
</gene>
<evidence type="ECO:0000256" key="1">
    <source>
        <dbReference type="ARBA" id="ARBA00022679"/>
    </source>
</evidence>
<evidence type="ECO:0000313" key="3">
    <source>
        <dbReference type="Proteomes" id="UP000490386"/>
    </source>
</evidence>